<proteinExistence type="predicted"/>
<organism evidence="2 3">
    <name type="scientific">Eschrichtius robustus</name>
    <name type="common">California gray whale</name>
    <name type="synonym">Eschrichtius gibbosus</name>
    <dbReference type="NCBI Taxonomy" id="9764"/>
    <lineage>
        <taxon>Eukaryota</taxon>
        <taxon>Metazoa</taxon>
        <taxon>Chordata</taxon>
        <taxon>Craniata</taxon>
        <taxon>Vertebrata</taxon>
        <taxon>Euteleostomi</taxon>
        <taxon>Mammalia</taxon>
        <taxon>Eutheria</taxon>
        <taxon>Laurasiatheria</taxon>
        <taxon>Artiodactyla</taxon>
        <taxon>Whippomorpha</taxon>
        <taxon>Cetacea</taxon>
        <taxon>Mysticeti</taxon>
        <taxon>Eschrichtiidae</taxon>
        <taxon>Eschrichtius</taxon>
    </lineage>
</organism>
<dbReference type="AlphaFoldDB" id="A0AB34HUQ1"/>
<feature type="region of interest" description="Disordered" evidence="1">
    <location>
        <begin position="168"/>
        <end position="188"/>
    </location>
</feature>
<feature type="compositionally biased region" description="Basic and acidic residues" evidence="1">
    <location>
        <begin position="1"/>
        <end position="10"/>
    </location>
</feature>
<feature type="compositionally biased region" description="Basic and acidic residues" evidence="1">
    <location>
        <begin position="71"/>
        <end position="86"/>
    </location>
</feature>
<name>A0AB34HUQ1_ESCRO</name>
<evidence type="ECO:0000256" key="1">
    <source>
        <dbReference type="SAM" id="MobiDB-lite"/>
    </source>
</evidence>
<gene>
    <name evidence="2" type="ORF">J1605_002700</name>
</gene>
<dbReference type="Proteomes" id="UP001159641">
    <property type="component" value="Unassembled WGS sequence"/>
</dbReference>
<keyword evidence="3" id="KW-1185">Reference proteome</keyword>
<evidence type="ECO:0000313" key="2">
    <source>
        <dbReference type="EMBL" id="KAJ8795938.1"/>
    </source>
</evidence>
<accession>A0AB34HUQ1</accession>
<reference evidence="2 3" key="1">
    <citation type="submission" date="2022-11" db="EMBL/GenBank/DDBJ databases">
        <title>Whole genome sequence of Eschrichtius robustus ER-17-0199.</title>
        <authorList>
            <person name="Bruniche-Olsen A."/>
            <person name="Black A.N."/>
            <person name="Fields C.J."/>
            <person name="Walden K."/>
            <person name="Dewoody J.A."/>
        </authorList>
    </citation>
    <scope>NUCLEOTIDE SEQUENCE [LARGE SCALE GENOMIC DNA]</scope>
    <source>
        <strain evidence="2">ER-17-0199</strain>
        <tissue evidence="2">Blubber</tissue>
    </source>
</reference>
<dbReference type="EMBL" id="JAIQCJ010000544">
    <property type="protein sequence ID" value="KAJ8795938.1"/>
    <property type="molecule type" value="Genomic_DNA"/>
</dbReference>
<feature type="compositionally biased region" description="Low complexity" evidence="1">
    <location>
        <begin position="118"/>
        <end position="131"/>
    </location>
</feature>
<protein>
    <submittedName>
        <fullName evidence="2">Uncharacterized protein</fullName>
    </submittedName>
</protein>
<evidence type="ECO:0000313" key="3">
    <source>
        <dbReference type="Proteomes" id="UP001159641"/>
    </source>
</evidence>
<feature type="region of interest" description="Disordered" evidence="1">
    <location>
        <begin position="228"/>
        <end position="248"/>
    </location>
</feature>
<feature type="region of interest" description="Disordered" evidence="1">
    <location>
        <begin position="1"/>
        <end position="134"/>
    </location>
</feature>
<sequence length="273" mass="28035">MCQGRGDRSGKAARALRPQSAEVAAGGPSLPGGALALGPLPFHGFPSPPHGAAACALPARRPHPGVLRPRARVDELRPEPSGKTDPARTVPSASAWARVPCAQRRRASPGEDSDTDCASLSAGVGSSSSASRCNPRFAEQGARGVSLARARGLAAEVPALPSRSPRPDLNFLLPETGSRRPRGARRSAGVLRSAFRPVRPLVDLRGPAARVSGSGLAAVLLGPPSPRFAPARRARSRGPAGPHLHPASGPLVGLPSFGVWGLCIRTGESGEEL</sequence>
<feature type="compositionally biased region" description="Low complexity" evidence="1">
    <location>
        <begin position="24"/>
        <end position="41"/>
    </location>
</feature>
<comment type="caution">
    <text evidence="2">The sequence shown here is derived from an EMBL/GenBank/DDBJ whole genome shotgun (WGS) entry which is preliminary data.</text>
</comment>